<dbReference type="PANTHER" id="PTHR30146">
    <property type="entry name" value="LACI-RELATED TRANSCRIPTIONAL REPRESSOR"/>
    <property type="match status" value="1"/>
</dbReference>
<keyword evidence="6" id="KW-1185">Reference proteome</keyword>
<dbReference type="KEGG" id="pstg:E8M01_23850"/>
<evidence type="ECO:0000256" key="2">
    <source>
        <dbReference type="ARBA" id="ARBA00023125"/>
    </source>
</evidence>
<sequence>MESGSPHIRERLNSARSRMADVARLAGVSTATVSRALRQPDLVSPAVRARVQEAVERLSYRRNLMAGALASARSMTIGVIIPSIVNSFFAATVEAMEQALKGTDYQLMLGNSDHSEANEERLVASFLAWSPAAMVLTGRRHTRNTIRALIEAEIPVIETWELTDHPIDTIIGFSQRAAGRIVIDHFKARGAKRLGFIGAMMDRDYRAVERHAGFVEAALAAGFPAPAEVTVAERASTVGGARAFADLIARHPDVDAVFATNDTLALGVLFEAQRQGLAIPRRLKLCGFGDLEFGAASEPRLTTVRPPRREIGQQTIEILLKRLAGGEAGDRVVDLGFDLVVRGST</sequence>
<proteinExistence type="predicted"/>
<evidence type="ECO:0000313" key="6">
    <source>
        <dbReference type="Proteomes" id="UP000298781"/>
    </source>
</evidence>
<organism evidence="5 6">
    <name type="scientific">Phreatobacter stygius</name>
    <dbReference type="NCBI Taxonomy" id="1940610"/>
    <lineage>
        <taxon>Bacteria</taxon>
        <taxon>Pseudomonadati</taxon>
        <taxon>Pseudomonadota</taxon>
        <taxon>Alphaproteobacteria</taxon>
        <taxon>Hyphomicrobiales</taxon>
        <taxon>Phreatobacteraceae</taxon>
        <taxon>Phreatobacter</taxon>
    </lineage>
</organism>
<reference evidence="5 6" key="1">
    <citation type="submission" date="2019-04" db="EMBL/GenBank/DDBJ databases">
        <title>Phreatobacter aquaticus sp. nov.</title>
        <authorList>
            <person name="Choi A."/>
        </authorList>
    </citation>
    <scope>NUCLEOTIDE SEQUENCE [LARGE SCALE GENOMIC DNA]</scope>
    <source>
        <strain evidence="5 6">KCTC 52518</strain>
    </source>
</reference>
<dbReference type="CDD" id="cd01575">
    <property type="entry name" value="PBP1_GntR"/>
    <property type="match status" value="1"/>
</dbReference>
<dbReference type="Pfam" id="PF00356">
    <property type="entry name" value="LacI"/>
    <property type="match status" value="1"/>
</dbReference>
<dbReference type="InterPro" id="IPR010982">
    <property type="entry name" value="Lambda_DNA-bd_dom_sf"/>
</dbReference>
<dbReference type="InterPro" id="IPR000843">
    <property type="entry name" value="HTH_LacI"/>
</dbReference>
<dbReference type="Pfam" id="PF13377">
    <property type="entry name" value="Peripla_BP_3"/>
    <property type="match status" value="1"/>
</dbReference>
<feature type="domain" description="HTH lacI-type" evidence="4">
    <location>
        <begin position="17"/>
        <end position="71"/>
    </location>
</feature>
<evidence type="ECO:0000256" key="3">
    <source>
        <dbReference type="ARBA" id="ARBA00023163"/>
    </source>
</evidence>
<dbReference type="PANTHER" id="PTHR30146:SF33">
    <property type="entry name" value="TRANSCRIPTIONAL REGULATOR"/>
    <property type="match status" value="1"/>
</dbReference>
<dbReference type="GO" id="GO:0003700">
    <property type="term" value="F:DNA-binding transcription factor activity"/>
    <property type="evidence" value="ECO:0007669"/>
    <property type="project" value="TreeGrafter"/>
</dbReference>
<accession>A0A4D7BGM4</accession>
<name>A0A4D7BGM4_9HYPH</name>
<dbReference type="InterPro" id="IPR046335">
    <property type="entry name" value="LacI/GalR-like_sensor"/>
</dbReference>
<dbReference type="Gene3D" id="3.40.50.2300">
    <property type="match status" value="2"/>
</dbReference>
<dbReference type="PROSITE" id="PS00356">
    <property type="entry name" value="HTH_LACI_1"/>
    <property type="match status" value="1"/>
</dbReference>
<evidence type="ECO:0000256" key="1">
    <source>
        <dbReference type="ARBA" id="ARBA00023015"/>
    </source>
</evidence>
<keyword evidence="2 5" id="KW-0238">DNA-binding</keyword>
<keyword evidence="3" id="KW-0804">Transcription</keyword>
<gene>
    <name evidence="5" type="ORF">E8M01_23850</name>
</gene>
<dbReference type="InterPro" id="IPR028082">
    <property type="entry name" value="Peripla_BP_I"/>
</dbReference>
<dbReference type="OrthoDB" id="7170131at2"/>
<dbReference type="Gene3D" id="1.10.260.40">
    <property type="entry name" value="lambda repressor-like DNA-binding domains"/>
    <property type="match status" value="1"/>
</dbReference>
<protein>
    <submittedName>
        <fullName evidence="5">LacI family DNA-binding transcriptional regulator</fullName>
    </submittedName>
</protein>
<evidence type="ECO:0000259" key="4">
    <source>
        <dbReference type="PROSITE" id="PS50932"/>
    </source>
</evidence>
<dbReference type="Proteomes" id="UP000298781">
    <property type="component" value="Chromosome"/>
</dbReference>
<dbReference type="EMBL" id="CP039690">
    <property type="protein sequence ID" value="QCI67012.1"/>
    <property type="molecule type" value="Genomic_DNA"/>
</dbReference>
<dbReference type="SMART" id="SM00354">
    <property type="entry name" value="HTH_LACI"/>
    <property type="match status" value="1"/>
</dbReference>
<dbReference type="RefSeq" id="WP_136962450.1">
    <property type="nucleotide sequence ID" value="NZ_CP039690.1"/>
</dbReference>
<keyword evidence="1" id="KW-0805">Transcription regulation</keyword>
<dbReference type="PROSITE" id="PS50932">
    <property type="entry name" value="HTH_LACI_2"/>
    <property type="match status" value="1"/>
</dbReference>
<dbReference type="AlphaFoldDB" id="A0A4D7BGM4"/>
<dbReference type="SUPFAM" id="SSF53822">
    <property type="entry name" value="Periplasmic binding protein-like I"/>
    <property type="match status" value="1"/>
</dbReference>
<dbReference type="CDD" id="cd01392">
    <property type="entry name" value="HTH_LacI"/>
    <property type="match status" value="1"/>
</dbReference>
<evidence type="ECO:0000313" key="5">
    <source>
        <dbReference type="EMBL" id="QCI67012.1"/>
    </source>
</evidence>
<dbReference type="GO" id="GO:0000976">
    <property type="term" value="F:transcription cis-regulatory region binding"/>
    <property type="evidence" value="ECO:0007669"/>
    <property type="project" value="TreeGrafter"/>
</dbReference>
<dbReference type="SUPFAM" id="SSF47413">
    <property type="entry name" value="lambda repressor-like DNA-binding domains"/>
    <property type="match status" value="1"/>
</dbReference>